<feature type="compositionally biased region" description="Basic and acidic residues" evidence="1">
    <location>
        <begin position="59"/>
        <end position="92"/>
    </location>
</feature>
<reference evidence="2" key="1">
    <citation type="submission" date="2020-02" db="EMBL/GenBank/DDBJ databases">
        <authorList>
            <person name="Meier V. D."/>
        </authorList>
    </citation>
    <scope>NUCLEOTIDE SEQUENCE</scope>
    <source>
        <strain evidence="2">AVDCRST_MAG55</strain>
    </source>
</reference>
<dbReference type="AlphaFoldDB" id="A0A6J4PK74"/>
<evidence type="ECO:0000313" key="2">
    <source>
        <dbReference type="EMBL" id="CAA9418256.1"/>
    </source>
</evidence>
<feature type="region of interest" description="Disordered" evidence="1">
    <location>
        <begin position="1"/>
        <end position="92"/>
    </location>
</feature>
<evidence type="ECO:0000256" key="1">
    <source>
        <dbReference type="SAM" id="MobiDB-lite"/>
    </source>
</evidence>
<name>A0A6J4PK74_9ACTN</name>
<feature type="non-terminal residue" evidence="2">
    <location>
        <position position="92"/>
    </location>
</feature>
<sequence>AQDSDPQGGRPRRGGDLGHRGRGEGGRSVHGRRLDGGGRGVGGCAPGAQDRGGGLRGRGGRDGVRRQDRQGHGRLPEGRLRAHAQPQEREVV</sequence>
<feature type="non-terminal residue" evidence="2">
    <location>
        <position position="1"/>
    </location>
</feature>
<dbReference type="GO" id="GO:0034010">
    <property type="term" value="F:sulfolactate sulfo-lyase activity"/>
    <property type="evidence" value="ECO:0007669"/>
    <property type="project" value="UniProtKB-EC"/>
</dbReference>
<proteinExistence type="predicted"/>
<dbReference type="EC" id="4.4.1.24" evidence="2"/>
<feature type="compositionally biased region" description="Basic and acidic residues" evidence="1">
    <location>
        <begin position="13"/>
        <end position="36"/>
    </location>
</feature>
<protein>
    <submittedName>
        <fullName evidence="2">(2R)-sulfolactate sulfo-lyase subunit alpha</fullName>
        <ecNumber evidence="2">4.4.1.24</ecNumber>
    </submittedName>
</protein>
<gene>
    <name evidence="2" type="ORF">AVDCRST_MAG55-1773</name>
</gene>
<feature type="compositionally biased region" description="Gly residues" evidence="1">
    <location>
        <begin position="37"/>
        <end position="57"/>
    </location>
</feature>
<organism evidence="2">
    <name type="scientific">uncultured Rubrobacteraceae bacterium</name>
    <dbReference type="NCBI Taxonomy" id="349277"/>
    <lineage>
        <taxon>Bacteria</taxon>
        <taxon>Bacillati</taxon>
        <taxon>Actinomycetota</taxon>
        <taxon>Rubrobacteria</taxon>
        <taxon>Rubrobacterales</taxon>
        <taxon>Rubrobacteraceae</taxon>
        <taxon>environmental samples</taxon>
    </lineage>
</organism>
<accession>A0A6J4PK74</accession>
<dbReference type="EMBL" id="CADCUZ010000078">
    <property type="protein sequence ID" value="CAA9418256.1"/>
    <property type="molecule type" value="Genomic_DNA"/>
</dbReference>
<keyword evidence="2" id="KW-0456">Lyase</keyword>